<comment type="caution">
    <text evidence="5">The sequence shown here is derived from an EMBL/GenBank/DDBJ whole genome shotgun (WGS) entry which is preliminary data.</text>
</comment>
<sequence length="362" mass="37995">MVFRQVSILAAVLPAMVLAGTDTFYTGNGRAYQLGQVSGGSCKFLYDANVGINYAALNGAQWGSALSCGRCAEVSCADSRCSDKTSTVTVHIVDNSPEGKQGDLDVSPEVFKKLTGSEPSQYSIKWKFVECSATSNIQYCADSLTNSSRVVVQPANFDEAIASVKVANQDAAIVSTGDFYFQLKRANVDLNAVDIELTSTSGKSVKDKVTLTPGKCTEGTSNFGLSSSSEPTVATRALTEQQTENFNDLKSGTSNNYNAGKVVAADDSSKQSVSILQSNDAVVDKTQMEANTNEESTTAANGSTPAGEMALVVAGVAGCVALAAVAFNARKKKIKAKNVDDLARPFGTFSSPVRIDSTIAKI</sequence>
<dbReference type="Gene3D" id="2.40.40.10">
    <property type="entry name" value="RlpA-like domain"/>
    <property type="match status" value="1"/>
</dbReference>
<reference evidence="5" key="1">
    <citation type="submission" date="2023-04" db="EMBL/GenBank/DDBJ databases">
        <title>Phytophthora fragariaefolia NBRC 109709.</title>
        <authorList>
            <person name="Ichikawa N."/>
            <person name="Sato H."/>
            <person name="Tonouchi N."/>
        </authorList>
    </citation>
    <scope>NUCLEOTIDE SEQUENCE</scope>
    <source>
        <strain evidence="5">NBRC 109709</strain>
    </source>
</reference>
<dbReference type="EMBL" id="BSXT01018883">
    <property type="protein sequence ID" value="GMG15475.1"/>
    <property type="molecule type" value="Genomic_DNA"/>
</dbReference>
<keyword evidence="6" id="KW-1185">Reference proteome</keyword>
<dbReference type="InterPro" id="IPR036908">
    <property type="entry name" value="RlpA-like_sf"/>
</dbReference>
<accession>A0A9W7DB81</accession>
<gene>
    <name evidence="5" type="ORF">Pfra01_002946400</name>
</gene>
<keyword evidence="2" id="KW-0472">Membrane</keyword>
<dbReference type="InterPro" id="IPR036749">
    <property type="entry name" value="Expansin_CBD_sf"/>
</dbReference>
<feature type="signal peptide" evidence="3">
    <location>
        <begin position="1"/>
        <end position="19"/>
    </location>
</feature>
<dbReference type="Gene3D" id="2.60.40.760">
    <property type="entry name" value="Expansin, cellulose-binding-like domain"/>
    <property type="match status" value="1"/>
</dbReference>
<keyword evidence="1 3" id="KW-0732">Signal</keyword>
<dbReference type="PROSITE" id="PS50842">
    <property type="entry name" value="EXPANSIN_EG45"/>
    <property type="match status" value="1"/>
</dbReference>
<evidence type="ECO:0000256" key="1">
    <source>
        <dbReference type="ARBA" id="ARBA00022729"/>
    </source>
</evidence>
<dbReference type="SUPFAM" id="SSF50685">
    <property type="entry name" value="Barwin-like endoglucanases"/>
    <property type="match status" value="1"/>
</dbReference>
<proteinExistence type="predicted"/>
<evidence type="ECO:0000313" key="6">
    <source>
        <dbReference type="Proteomes" id="UP001165121"/>
    </source>
</evidence>
<dbReference type="CDD" id="cd22271">
    <property type="entry name" value="DPBB_EXP_N-like"/>
    <property type="match status" value="1"/>
</dbReference>
<keyword evidence="2" id="KW-1133">Transmembrane helix</keyword>
<feature type="chain" id="PRO_5040859936" evidence="3">
    <location>
        <begin position="20"/>
        <end position="362"/>
    </location>
</feature>
<evidence type="ECO:0000256" key="2">
    <source>
        <dbReference type="SAM" id="Phobius"/>
    </source>
</evidence>
<feature type="domain" description="Expansin-like EG45" evidence="4">
    <location>
        <begin position="39"/>
        <end position="136"/>
    </location>
</feature>
<dbReference type="InterPro" id="IPR007112">
    <property type="entry name" value="Expansin/allergen_DPBB_dom"/>
</dbReference>
<evidence type="ECO:0000313" key="5">
    <source>
        <dbReference type="EMBL" id="GMG15475.1"/>
    </source>
</evidence>
<dbReference type="PANTHER" id="PTHR31836">
    <property type="match status" value="1"/>
</dbReference>
<dbReference type="OrthoDB" id="406505at2759"/>
<organism evidence="5 6">
    <name type="scientific">Phytophthora fragariaefolia</name>
    <dbReference type="NCBI Taxonomy" id="1490495"/>
    <lineage>
        <taxon>Eukaryota</taxon>
        <taxon>Sar</taxon>
        <taxon>Stramenopiles</taxon>
        <taxon>Oomycota</taxon>
        <taxon>Peronosporomycetes</taxon>
        <taxon>Peronosporales</taxon>
        <taxon>Peronosporaceae</taxon>
        <taxon>Phytophthora</taxon>
    </lineage>
</organism>
<dbReference type="InterPro" id="IPR051477">
    <property type="entry name" value="Expansin_CellWall"/>
</dbReference>
<dbReference type="Proteomes" id="UP001165121">
    <property type="component" value="Unassembled WGS sequence"/>
</dbReference>
<evidence type="ECO:0000256" key="3">
    <source>
        <dbReference type="SAM" id="SignalP"/>
    </source>
</evidence>
<evidence type="ECO:0000259" key="4">
    <source>
        <dbReference type="PROSITE" id="PS50842"/>
    </source>
</evidence>
<name>A0A9W7DB81_9STRA</name>
<keyword evidence="2" id="KW-0812">Transmembrane</keyword>
<protein>
    <submittedName>
        <fullName evidence="5">Unnamed protein product</fullName>
    </submittedName>
</protein>
<feature type="transmembrane region" description="Helical" evidence="2">
    <location>
        <begin position="309"/>
        <end position="327"/>
    </location>
</feature>
<dbReference type="AlphaFoldDB" id="A0A9W7DB81"/>
<dbReference type="PANTHER" id="PTHR31836:SF21">
    <property type="entry name" value="EXPANSIN-LIKE PROTEIN 7"/>
    <property type="match status" value="1"/>
</dbReference>